<evidence type="ECO:0000313" key="1">
    <source>
        <dbReference type="EMBL" id="OEU39252.1"/>
    </source>
</evidence>
<proteinExistence type="predicted"/>
<name>A0A1E7G385_LACLC</name>
<gene>
    <name evidence="1" type="ORF">AJ89_09975</name>
</gene>
<dbReference type="Proteomes" id="UP000176236">
    <property type="component" value="Chromosome"/>
</dbReference>
<reference evidence="1 2" key="1">
    <citation type="journal article" date="2016" name="Appl. Microbiol. Biotechnol.">
        <title>Adhesion of the genome-sequenced Lactococcus lactis subsp. cremoris IBB477 strain is mediated by specific molecular determinants.</title>
        <authorList>
            <person name="Radziwill-Bienkowska J.M."/>
            <person name="Le D.T."/>
            <person name="Szczesny P."/>
            <person name="Duviau M.P."/>
            <person name="Aleksandrzak-Piekarczyk T."/>
            <person name="Loubiere P."/>
            <person name="Mercier-Bonin M."/>
            <person name="Bardowski J.K."/>
            <person name="Kowalczyk M."/>
        </authorList>
    </citation>
    <scope>NUCLEOTIDE SEQUENCE [LARGE SCALE GENOMIC DNA]</scope>
    <source>
        <strain evidence="1 2">IBB477</strain>
    </source>
</reference>
<dbReference type="AlphaFoldDB" id="A0A1E7G385"/>
<sequence length="65" mass="7619">MSMYIASKLFKTLNNITLNLSLLQKKRKQIHYIGLSQFLKYKGAKAQLFGKNPDYFSLRCFVILM</sequence>
<dbReference type="EMBL" id="JMMZ01000028">
    <property type="protein sequence ID" value="OEU39252.1"/>
    <property type="molecule type" value="Genomic_DNA"/>
</dbReference>
<evidence type="ECO:0000313" key="2">
    <source>
        <dbReference type="Proteomes" id="UP000176236"/>
    </source>
</evidence>
<comment type="caution">
    <text evidence="1">The sequence shown here is derived from an EMBL/GenBank/DDBJ whole genome shotgun (WGS) entry which is preliminary data.</text>
</comment>
<accession>A0A1E7G385</accession>
<organism evidence="1 2">
    <name type="scientific">Lactococcus cremoris subsp. cremoris IBB477</name>
    <dbReference type="NCBI Taxonomy" id="1449093"/>
    <lineage>
        <taxon>Bacteria</taxon>
        <taxon>Bacillati</taxon>
        <taxon>Bacillota</taxon>
        <taxon>Bacilli</taxon>
        <taxon>Lactobacillales</taxon>
        <taxon>Streptococcaceae</taxon>
        <taxon>Lactococcus</taxon>
        <taxon>Lactococcus cremoris subsp. cremoris</taxon>
    </lineage>
</organism>
<protein>
    <submittedName>
        <fullName evidence="1">Uncharacterized protein</fullName>
    </submittedName>
</protein>